<dbReference type="GO" id="GO:0098797">
    <property type="term" value="C:plasma membrane protein complex"/>
    <property type="evidence" value="ECO:0007669"/>
    <property type="project" value="TreeGrafter"/>
</dbReference>
<evidence type="ECO:0000256" key="6">
    <source>
        <dbReference type="ARBA" id="ARBA00023136"/>
    </source>
</evidence>
<keyword evidence="3" id="KW-1003">Cell membrane</keyword>
<dbReference type="GO" id="GO:0044874">
    <property type="term" value="P:lipoprotein localization to outer membrane"/>
    <property type="evidence" value="ECO:0007669"/>
    <property type="project" value="TreeGrafter"/>
</dbReference>
<keyword evidence="5 7" id="KW-1133">Transmembrane helix</keyword>
<dbReference type="Proteomes" id="UP000240042">
    <property type="component" value="Unassembled WGS sequence"/>
</dbReference>
<dbReference type="InterPro" id="IPR003838">
    <property type="entry name" value="ABC3_permease_C"/>
</dbReference>
<sequence length="429" mass="47496">MKYDFIDRLNLAAYLAVRRLLPKSSTPGASLLPKLAFTSVTLGVTASILILSLANGLHYNYLERLAEKDAHITVLAPNGIPEPETFISLIKSINGVVDSFPYAQGEVLLKSWFETQGALLKALPARFTNDATFLRLFSLQQGEWSFGKPRTITIGESVAQSLGLFLNDHIDVMIYDQDLGAITYRFKVAGIFSAGDASLDSSLVFISYKDAREILGFGAYAPYIGIRVRDFLRPEKYLAALEKEIPFQLTTWRMSNLNSILALNNEKQIIRMLLFIFFCVAFFGILSTMTALVADKREEIALLKALGMTPTEDALSFGLTGLFLGLSASALGSFFGIILSLNFNRIVRAVEAVINGLIQTWLTLTNQPPIAPFTFLNQKVYYLKEFPILLQAGDVFFSCFLAVSCVLLASLYPAGLSQKFKPAEILRKE</sequence>
<feature type="transmembrane region" description="Helical" evidence="7">
    <location>
        <begin position="388"/>
        <end position="412"/>
    </location>
</feature>
<feature type="domain" description="ABC3 transporter permease C-terminal" evidence="8">
    <location>
        <begin position="272"/>
        <end position="414"/>
    </location>
</feature>
<dbReference type="STRING" id="34097.SAMN02745150_01117"/>
<dbReference type="RefSeq" id="WP_092319491.1">
    <property type="nucleotide sequence ID" value="NZ_FOKY01000013.1"/>
</dbReference>
<evidence type="ECO:0000256" key="7">
    <source>
        <dbReference type="SAM" id="Phobius"/>
    </source>
</evidence>
<evidence type="ECO:0000313" key="10">
    <source>
        <dbReference type="EMBL" id="SFB86669.1"/>
    </source>
</evidence>
<proteinExistence type="inferred from homology"/>
<feature type="transmembrane region" description="Helical" evidence="7">
    <location>
        <begin position="314"/>
        <end position="339"/>
    </location>
</feature>
<keyword evidence="11" id="KW-1185">Reference proteome</keyword>
<evidence type="ECO:0000256" key="4">
    <source>
        <dbReference type="ARBA" id="ARBA00022692"/>
    </source>
</evidence>
<evidence type="ECO:0000256" key="5">
    <source>
        <dbReference type="ARBA" id="ARBA00022989"/>
    </source>
</evidence>
<organism evidence="10 11">
    <name type="scientific">Brevinema andersonii</name>
    <dbReference type="NCBI Taxonomy" id="34097"/>
    <lineage>
        <taxon>Bacteria</taxon>
        <taxon>Pseudomonadati</taxon>
        <taxon>Spirochaetota</taxon>
        <taxon>Spirochaetia</taxon>
        <taxon>Brevinematales</taxon>
        <taxon>Brevinemataceae</taxon>
        <taxon>Brevinema</taxon>
    </lineage>
</organism>
<dbReference type="EMBL" id="FOKY01000013">
    <property type="protein sequence ID" value="SFB86669.1"/>
    <property type="molecule type" value="Genomic_DNA"/>
</dbReference>
<name>A0A1I1EHQ2_BREAD</name>
<keyword evidence="10" id="KW-0449">Lipoprotein</keyword>
<dbReference type="InterPro" id="IPR025857">
    <property type="entry name" value="MacB_PCD"/>
</dbReference>
<gene>
    <name evidence="10" type="ORF">SAMN02745150_01117</name>
</gene>
<feature type="domain" description="MacB-like periplasmic core" evidence="9">
    <location>
        <begin position="37"/>
        <end position="242"/>
    </location>
</feature>
<dbReference type="PANTHER" id="PTHR30489:SF0">
    <property type="entry name" value="LIPOPROTEIN-RELEASING SYSTEM TRANSMEMBRANE PROTEIN LOLE"/>
    <property type="match status" value="1"/>
</dbReference>
<evidence type="ECO:0000313" key="11">
    <source>
        <dbReference type="Proteomes" id="UP000240042"/>
    </source>
</evidence>
<dbReference type="OrthoDB" id="368479at2"/>
<evidence type="ECO:0000259" key="9">
    <source>
        <dbReference type="Pfam" id="PF12704"/>
    </source>
</evidence>
<dbReference type="Pfam" id="PF12704">
    <property type="entry name" value="MacB_PCD"/>
    <property type="match status" value="1"/>
</dbReference>
<reference evidence="11" key="1">
    <citation type="submission" date="2016-10" db="EMBL/GenBank/DDBJ databases">
        <authorList>
            <person name="Varghese N."/>
            <person name="Submissions S."/>
        </authorList>
    </citation>
    <scope>NUCLEOTIDE SEQUENCE [LARGE SCALE GENOMIC DNA]</scope>
    <source>
        <strain evidence="11">ATCC 43811</strain>
    </source>
</reference>
<evidence type="ECO:0000256" key="1">
    <source>
        <dbReference type="ARBA" id="ARBA00004651"/>
    </source>
</evidence>
<keyword evidence="4 7" id="KW-0812">Transmembrane</keyword>
<feature type="transmembrane region" description="Helical" evidence="7">
    <location>
        <begin position="273"/>
        <end position="294"/>
    </location>
</feature>
<comment type="similarity">
    <text evidence="2">Belongs to the ABC-4 integral membrane protein family. LolC/E subfamily.</text>
</comment>
<dbReference type="InterPro" id="IPR051447">
    <property type="entry name" value="Lipoprotein-release_system"/>
</dbReference>
<feature type="transmembrane region" description="Helical" evidence="7">
    <location>
        <begin position="35"/>
        <end position="54"/>
    </location>
</feature>
<protein>
    <submittedName>
        <fullName evidence="10">ABC-type transport system, involved in lipoprotein release, permease component</fullName>
    </submittedName>
</protein>
<evidence type="ECO:0000259" key="8">
    <source>
        <dbReference type="Pfam" id="PF02687"/>
    </source>
</evidence>
<keyword evidence="6 7" id="KW-0472">Membrane</keyword>
<dbReference type="AlphaFoldDB" id="A0A1I1EHQ2"/>
<evidence type="ECO:0000256" key="3">
    <source>
        <dbReference type="ARBA" id="ARBA00022475"/>
    </source>
</evidence>
<dbReference type="PANTHER" id="PTHR30489">
    <property type="entry name" value="LIPOPROTEIN-RELEASING SYSTEM TRANSMEMBRANE PROTEIN LOLE"/>
    <property type="match status" value="1"/>
</dbReference>
<comment type="subcellular location">
    <subcellularLocation>
        <location evidence="1">Cell membrane</location>
        <topology evidence="1">Multi-pass membrane protein</topology>
    </subcellularLocation>
</comment>
<evidence type="ECO:0000256" key="2">
    <source>
        <dbReference type="ARBA" id="ARBA00005236"/>
    </source>
</evidence>
<dbReference type="Pfam" id="PF02687">
    <property type="entry name" value="FtsX"/>
    <property type="match status" value="1"/>
</dbReference>
<accession>A0A1I1EHQ2</accession>